<evidence type="ECO:0000256" key="3">
    <source>
        <dbReference type="ARBA" id="ARBA00023163"/>
    </source>
</evidence>
<dbReference type="Pfam" id="PF07729">
    <property type="entry name" value="FCD"/>
    <property type="match status" value="1"/>
</dbReference>
<dbReference type="SUPFAM" id="SSF48008">
    <property type="entry name" value="GntR ligand-binding domain-like"/>
    <property type="match status" value="1"/>
</dbReference>
<keyword evidence="2" id="KW-0238">DNA-binding</keyword>
<dbReference type="InterPro" id="IPR011711">
    <property type="entry name" value="GntR_C"/>
</dbReference>
<evidence type="ECO:0000256" key="1">
    <source>
        <dbReference type="ARBA" id="ARBA00023015"/>
    </source>
</evidence>
<dbReference type="InterPro" id="IPR036388">
    <property type="entry name" value="WH-like_DNA-bd_sf"/>
</dbReference>
<keyword evidence="1" id="KW-0805">Transcription regulation</keyword>
<evidence type="ECO:0000256" key="2">
    <source>
        <dbReference type="ARBA" id="ARBA00023125"/>
    </source>
</evidence>
<keyword evidence="3" id="KW-0804">Transcription</keyword>
<dbReference type="CDD" id="cd07377">
    <property type="entry name" value="WHTH_GntR"/>
    <property type="match status" value="1"/>
</dbReference>
<dbReference type="EMBL" id="JBHLWN010000044">
    <property type="protein sequence ID" value="MFC0212994.1"/>
    <property type="molecule type" value="Genomic_DNA"/>
</dbReference>
<dbReference type="PANTHER" id="PTHR43537:SF45">
    <property type="entry name" value="GNTR FAMILY REGULATORY PROTEIN"/>
    <property type="match status" value="1"/>
</dbReference>
<dbReference type="PANTHER" id="PTHR43537">
    <property type="entry name" value="TRANSCRIPTIONAL REGULATOR, GNTR FAMILY"/>
    <property type="match status" value="1"/>
</dbReference>
<dbReference type="SUPFAM" id="SSF46785">
    <property type="entry name" value="Winged helix' DNA-binding domain"/>
    <property type="match status" value="1"/>
</dbReference>
<proteinExistence type="predicted"/>
<evidence type="ECO:0000259" key="4">
    <source>
        <dbReference type="PROSITE" id="PS50949"/>
    </source>
</evidence>
<sequence length="216" mass="24659">MEPINLAQAPAPMSLTEYVYSTLKRQIMKGELPPGYRLIVLDLTKAFGVSQAPVREALERLKQEGLIVGKTNKGSAVSEITPQEIRDIYELRQLIEGHALRATMNVLTAQDIEHLENIVKGMRESVDNGDPFRLVELDMDFHGYFYERSGNALFLDIWNRIKTKIMRFISVTNHDHQGYSIPDSHLELLDLIKTGNVDVTEEKLIRGLDFYKHYTG</sequence>
<dbReference type="Gene3D" id="1.10.10.10">
    <property type="entry name" value="Winged helix-like DNA-binding domain superfamily/Winged helix DNA-binding domain"/>
    <property type="match status" value="1"/>
</dbReference>
<gene>
    <name evidence="5" type="ORF">ACFFK0_11100</name>
</gene>
<dbReference type="Proteomes" id="UP001589776">
    <property type="component" value="Unassembled WGS sequence"/>
</dbReference>
<feature type="domain" description="HTH gntR-type" evidence="4">
    <location>
        <begin position="13"/>
        <end position="80"/>
    </location>
</feature>
<dbReference type="RefSeq" id="WP_377470243.1">
    <property type="nucleotide sequence ID" value="NZ_JBHLWN010000044.1"/>
</dbReference>
<evidence type="ECO:0000313" key="5">
    <source>
        <dbReference type="EMBL" id="MFC0212994.1"/>
    </source>
</evidence>
<dbReference type="InterPro" id="IPR008920">
    <property type="entry name" value="TF_FadR/GntR_C"/>
</dbReference>
<keyword evidence="6" id="KW-1185">Reference proteome</keyword>
<reference evidence="5 6" key="1">
    <citation type="submission" date="2024-09" db="EMBL/GenBank/DDBJ databases">
        <authorList>
            <person name="Sun Q."/>
            <person name="Mori K."/>
        </authorList>
    </citation>
    <scope>NUCLEOTIDE SEQUENCE [LARGE SCALE GENOMIC DNA]</scope>
    <source>
        <strain evidence="5 6">CCM 7759</strain>
    </source>
</reference>
<organism evidence="5 6">
    <name type="scientific">Paenibacillus chartarius</name>
    <dbReference type="NCBI Taxonomy" id="747481"/>
    <lineage>
        <taxon>Bacteria</taxon>
        <taxon>Bacillati</taxon>
        <taxon>Bacillota</taxon>
        <taxon>Bacilli</taxon>
        <taxon>Bacillales</taxon>
        <taxon>Paenibacillaceae</taxon>
        <taxon>Paenibacillus</taxon>
    </lineage>
</organism>
<name>A0ABV6DK41_9BACL</name>
<evidence type="ECO:0000313" key="6">
    <source>
        <dbReference type="Proteomes" id="UP001589776"/>
    </source>
</evidence>
<dbReference type="SMART" id="SM00895">
    <property type="entry name" value="FCD"/>
    <property type="match status" value="1"/>
</dbReference>
<comment type="caution">
    <text evidence="5">The sequence shown here is derived from an EMBL/GenBank/DDBJ whole genome shotgun (WGS) entry which is preliminary data.</text>
</comment>
<protein>
    <submittedName>
        <fullName evidence="5">GntR family transcriptional regulator</fullName>
    </submittedName>
</protein>
<dbReference type="SMART" id="SM00345">
    <property type="entry name" value="HTH_GNTR"/>
    <property type="match status" value="1"/>
</dbReference>
<dbReference type="InterPro" id="IPR036390">
    <property type="entry name" value="WH_DNA-bd_sf"/>
</dbReference>
<dbReference type="PROSITE" id="PS50949">
    <property type="entry name" value="HTH_GNTR"/>
    <property type="match status" value="1"/>
</dbReference>
<dbReference type="Gene3D" id="1.20.120.530">
    <property type="entry name" value="GntR ligand-binding domain-like"/>
    <property type="match status" value="1"/>
</dbReference>
<dbReference type="InterPro" id="IPR000524">
    <property type="entry name" value="Tscrpt_reg_HTH_GntR"/>
</dbReference>
<dbReference type="Pfam" id="PF00392">
    <property type="entry name" value="GntR"/>
    <property type="match status" value="1"/>
</dbReference>
<accession>A0ABV6DK41</accession>